<feature type="signal peptide" evidence="4">
    <location>
        <begin position="1"/>
        <end position="28"/>
    </location>
</feature>
<comment type="subcellular location">
    <subcellularLocation>
        <location evidence="1">Cell outer membrane</location>
    </subcellularLocation>
</comment>
<dbReference type="Proteomes" id="UP001054820">
    <property type="component" value="Chromosome"/>
</dbReference>
<proteinExistence type="predicted"/>
<feature type="chain" id="PRO_5045200227" description="Porin domain-containing protein" evidence="4">
    <location>
        <begin position="29"/>
        <end position="403"/>
    </location>
</feature>
<gene>
    <name evidence="6" type="ORF">THMIRHAM_06660</name>
</gene>
<evidence type="ECO:0000256" key="2">
    <source>
        <dbReference type="ARBA" id="ARBA00023136"/>
    </source>
</evidence>
<reference evidence="6" key="1">
    <citation type="journal article" date="2022" name="Arch. Microbiol.">
        <title>Thiomicrorhabdus immobilis sp. nov., a mesophilic sulfur-oxidizing bacterium isolated from sediment of a brackish lake in northern Japan.</title>
        <authorList>
            <person name="Kojima H."/>
            <person name="Mochizuki J."/>
            <person name="Kanda M."/>
            <person name="Watanabe T."/>
            <person name="Fukui M."/>
        </authorList>
    </citation>
    <scope>NUCLEOTIDE SEQUENCE</scope>
    <source>
        <strain evidence="6">Am19</strain>
    </source>
</reference>
<dbReference type="Gene3D" id="2.40.170.20">
    <property type="entry name" value="TonB-dependent receptor, beta-barrel domain"/>
    <property type="match status" value="1"/>
</dbReference>
<name>A0ABM7MC02_9GAMM</name>
<keyword evidence="2" id="KW-0472">Membrane</keyword>
<keyword evidence="4" id="KW-0732">Signal</keyword>
<evidence type="ECO:0000256" key="1">
    <source>
        <dbReference type="ARBA" id="ARBA00004442"/>
    </source>
</evidence>
<accession>A0ABM7MC02</accession>
<keyword evidence="7" id="KW-1185">Reference proteome</keyword>
<dbReference type="InterPro" id="IPR036942">
    <property type="entry name" value="Beta-barrel_TonB_sf"/>
</dbReference>
<dbReference type="RefSeq" id="WP_237263205.1">
    <property type="nucleotide sequence ID" value="NZ_AP024202.1"/>
</dbReference>
<protein>
    <recommendedName>
        <fullName evidence="5">Porin domain-containing protein</fullName>
    </recommendedName>
</protein>
<evidence type="ECO:0000256" key="3">
    <source>
        <dbReference type="ARBA" id="ARBA00023237"/>
    </source>
</evidence>
<sequence>MSKFISSFRPKKILVALLLAGSSPSVWAYAITPELELKGFVAQDYVHTNRNPYATSGTLDNGSFDFREAGLNLNWQVTPKLRFNTQLLAREEGEMTANGLSLDLALLDYNFLQTQSQNGGVRLGRVKTPYGFYNDSRDLPSARPGIFLPSIYFDNIRSLMLSTDGINLYDTLELEQGSLSFDAYYGHRQLDDKTLEYKYLSQDYNSVDFKQLDKAGLKIQFEPTSIQGLSLAYSLLNIESSITPAPATLNGFTVNKFELQTIHHLVSVQYRFDNVFLTAEGMRARNHVKSSFTPNIEMVPEYLDAEGYYLQAEWAISPEVSTLVRYEEYTPYLDSRYKSGSNYSSNSYNLAVRWNLSPSWMVQAQYAKHEGNADLPSYPGLGKITDFGKSWDLFALQISYQLN</sequence>
<organism evidence="6 7">
    <name type="scientific">Thiomicrorhabdus immobilis</name>
    <dbReference type="NCBI Taxonomy" id="2791037"/>
    <lineage>
        <taxon>Bacteria</taxon>
        <taxon>Pseudomonadati</taxon>
        <taxon>Pseudomonadota</taxon>
        <taxon>Gammaproteobacteria</taxon>
        <taxon>Thiotrichales</taxon>
        <taxon>Piscirickettsiaceae</taxon>
        <taxon>Thiomicrorhabdus</taxon>
    </lineage>
</organism>
<dbReference type="InterPro" id="IPR033900">
    <property type="entry name" value="Gram_neg_porin_domain"/>
</dbReference>
<feature type="domain" description="Porin" evidence="5">
    <location>
        <begin position="28"/>
        <end position="372"/>
    </location>
</feature>
<dbReference type="EMBL" id="AP024202">
    <property type="protein sequence ID" value="BCN92881.1"/>
    <property type="molecule type" value="Genomic_DNA"/>
</dbReference>
<evidence type="ECO:0000256" key="4">
    <source>
        <dbReference type="SAM" id="SignalP"/>
    </source>
</evidence>
<evidence type="ECO:0000259" key="5">
    <source>
        <dbReference type="Pfam" id="PF13609"/>
    </source>
</evidence>
<evidence type="ECO:0000313" key="7">
    <source>
        <dbReference type="Proteomes" id="UP001054820"/>
    </source>
</evidence>
<keyword evidence="3" id="KW-0998">Cell outer membrane</keyword>
<dbReference type="SUPFAM" id="SSF56935">
    <property type="entry name" value="Porins"/>
    <property type="match status" value="1"/>
</dbReference>
<dbReference type="Pfam" id="PF13609">
    <property type="entry name" value="Porin_4"/>
    <property type="match status" value="1"/>
</dbReference>
<evidence type="ECO:0000313" key="6">
    <source>
        <dbReference type="EMBL" id="BCN92881.1"/>
    </source>
</evidence>